<dbReference type="AlphaFoldDB" id="A0A0A9N2C0"/>
<name>A0A0A9N2C0_ARUDO</name>
<dbReference type="EMBL" id="GBRH01177259">
    <property type="protein sequence ID" value="JAE20637.1"/>
    <property type="molecule type" value="Transcribed_RNA"/>
</dbReference>
<sequence length="62" mass="7186">MVIDLCMRVCSRALCYTELLRSYSCSDSVNYSFNPYTCSEYKHMNICTDKLFLGKSLVENIL</sequence>
<reference evidence="1" key="1">
    <citation type="submission" date="2014-09" db="EMBL/GenBank/DDBJ databases">
        <authorList>
            <person name="Magalhaes I.L.F."/>
            <person name="Oliveira U."/>
            <person name="Santos F.R."/>
            <person name="Vidigal T.H.D.A."/>
            <person name="Brescovit A.D."/>
            <person name="Santos A.J."/>
        </authorList>
    </citation>
    <scope>NUCLEOTIDE SEQUENCE</scope>
    <source>
        <tissue evidence="1">Shoot tissue taken approximately 20 cm above the soil surface</tissue>
    </source>
</reference>
<reference evidence="1" key="2">
    <citation type="journal article" date="2015" name="Data Brief">
        <title>Shoot transcriptome of the giant reed, Arundo donax.</title>
        <authorList>
            <person name="Barrero R.A."/>
            <person name="Guerrero F.D."/>
            <person name="Moolhuijzen P."/>
            <person name="Goolsby J.A."/>
            <person name="Tidwell J."/>
            <person name="Bellgard S.E."/>
            <person name="Bellgard M.I."/>
        </authorList>
    </citation>
    <scope>NUCLEOTIDE SEQUENCE</scope>
    <source>
        <tissue evidence="1">Shoot tissue taken approximately 20 cm above the soil surface</tissue>
    </source>
</reference>
<protein>
    <submittedName>
        <fullName evidence="1">Uncharacterized protein</fullName>
    </submittedName>
</protein>
<evidence type="ECO:0000313" key="1">
    <source>
        <dbReference type="EMBL" id="JAE20637.1"/>
    </source>
</evidence>
<proteinExistence type="predicted"/>
<organism evidence="1">
    <name type="scientific">Arundo donax</name>
    <name type="common">Giant reed</name>
    <name type="synonym">Donax arundinaceus</name>
    <dbReference type="NCBI Taxonomy" id="35708"/>
    <lineage>
        <taxon>Eukaryota</taxon>
        <taxon>Viridiplantae</taxon>
        <taxon>Streptophyta</taxon>
        <taxon>Embryophyta</taxon>
        <taxon>Tracheophyta</taxon>
        <taxon>Spermatophyta</taxon>
        <taxon>Magnoliopsida</taxon>
        <taxon>Liliopsida</taxon>
        <taxon>Poales</taxon>
        <taxon>Poaceae</taxon>
        <taxon>PACMAD clade</taxon>
        <taxon>Arundinoideae</taxon>
        <taxon>Arundineae</taxon>
        <taxon>Arundo</taxon>
    </lineage>
</organism>
<accession>A0A0A9N2C0</accession>